<evidence type="ECO:0000313" key="2">
    <source>
        <dbReference type="Proteomes" id="UP000005446"/>
    </source>
</evidence>
<comment type="caution">
    <text evidence="1">The sequence shown here is derived from an EMBL/GenBank/DDBJ whole genome shotgun (WGS) entry which is preliminary data.</text>
</comment>
<dbReference type="InParanoid" id="H0EFQ8"/>
<proteinExistence type="predicted"/>
<dbReference type="EMBL" id="AGUE01000021">
    <property type="protein sequence ID" value="EHL02522.1"/>
    <property type="molecule type" value="Genomic_DNA"/>
</dbReference>
<dbReference type="AlphaFoldDB" id="H0EFQ8"/>
<dbReference type="HOGENOM" id="CLU_2867844_0_0_1"/>
<keyword evidence="2" id="KW-1185">Reference proteome</keyword>
<reference evidence="1 2" key="1">
    <citation type="journal article" date="2012" name="Eukaryot. Cell">
        <title>Genome sequence of the fungus Glarea lozoyensis: the first genome sequence of a species from the Helotiaceae family.</title>
        <authorList>
            <person name="Youssar L."/>
            <person name="Gruening B.A."/>
            <person name="Erxleben A."/>
            <person name="Guenther S."/>
            <person name="Huettel W."/>
        </authorList>
    </citation>
    <scope>NUCLEOTIDE SEQUENCE [LARGE SCALE GENOMIC DNA]</scope>
    <source>
        <strain evidence="2">ATCC 74030 / MF5533</strain>
    </source>
</reference>
<evidence type="ECO:0000313" key="1">
    <source>
        <dbReference type="EMBL" id="EHL02522.1"/>
    </source>
</evidence>
<name>H0EFQ8_GLAL7</name>
<gene>
    <name evidence="1" type="ORF">M7I_1314</name>
</gene>
<protein>
    <submittedName>
        <fullName evidence="1">Uncharacterized protein</fullName>
    </submittedName>
</protein>
<accession>H0EFQ8</accession>
<sequence>MNYQQQPQYQEIQILMPNMAIHHLNSILSKATTKVMLDNNNKCTLSSNHLKQSSLRRKRRTVDV</sequence>
<organism evidence="1 2">
    <name type="scientific">Glarea lozoyensis (strain ATCC 74030 / MF5533)</name>
    <dbReference type="NCBI Taxonomy" id="1104152"/>
    <lineage>
        <taxon>Eukaryota</taxon>
        <taxon>Fungi</taxon>
        <taxon>Dikarya</taxon>
        <taxon>Ascomycota</taxon>
        <taxon>Pezizomycotina</taxon>
        <taxon>Leotiomycetes</taxon>
        <taxon>Helotiales</taxon>
        <taxon>Helotiaceae</taxon>
        <taxon>Glarea</taxon>
    </lineage>
</organism>
<dbReference type="Proteomes" id="UP000005446">
    <property type="component" value="Unassembled WGS sequence"/>
</dbReference>